<gene>
    <name evidence="3" type="ORF">CLM73_20095</name>
</gene>
<protein>
    <submittedName>
        <fullName evidence="3">Amidohydrolase</fullName>
    </submittedName>
</protein>
<evidence type="ECO:0000313" key="4">
    <source>
        <dbReference type="Proteomes" id="UP000239477"/>
    </source>
</evidence>
<name>A0A2S0IB15_9BURK</name>
<dbReference type="RefSeq" id="WP_105239944.1">
    <property type="nucleotide sequence ID" value="NZ_CP023270.1"/>
</dbReference>
<dbReference type="OrthoDB" id="9787654at2"/>
<dbReference type="InterPro" id="IPR006680">
    <property type="entry name" value="Amidohydro-rel"/>
</dbReference>
<reference evidence="3 4" key="1">
    <citation type="submission" date="2017-09" db="EMBL/GenBank/DDBJ databases">
        <title>Genomic, metabolic, and phenotypic characteristics of bacterial isolates from the natural microbiome of the model nematode Caenorhabditis elegans.</title>
        <authorList>
            <person name="Zimmermann J."/>
            <person name="Obeng N."/>
            <person name="Yang W."/>
            <person name="Obeng O."/>
            <person name="Kissoyan K."/>
            <person name="Pees B."/>
            <person name="Dirksen P."/>
            <person name="Hoppner M."/>
            <person name="Franke A."/>
            <person name="Rosenstiel P."/>
            <person name="Leippe M."/>
            <person name="Dierking K."/>
            <person name="Kaleta C."/>
            <person name="Schulenburg H."/>
        </authorList>
    </citation>
    <scope>NUCLEOTIDE SEQUENCE [LARGE SCALE GENOMIC DNA]</scope>
    <source>
        <strain evidence="3 4">MYb73</strain>
    </source>
</reference>
<evidence type="ECO:0000256" key="1">
    <source>
        <dbReference type="ARBA" id="ARBA00038310"/>
    </source>
</evidence>
<feature type="domain" description="Amidohydrolase-related" evidence="2">
    <location>
        <begin position="40"/>
        <end position="352"/>
    </location>
</feature>
<dbReference type="SUPFAM" id="SSF51556">
    <property type="entry name" value="Metallo-dependent hydrolases"/>
    <property type="match status" value="1"/>
</dbReference>
<dbReference type="PANTHER" id="PTHR43569:SF1">
    <property type="entry name" value="BLL3371 PROTEIN"/>
    <property type="match status" value="1"/>
</dbReference>
<comment type="similarity">
    <text evidence="1">Belongs to the metallo-dependent hydrolases superfamily.</text>
</comment>
<accession>A0A2S0IB15</accession>
<organism evidence="3 4">
    <name type="scientific">Achromobacter spanius</name>
    <dbReference type="NCBI Taxonomy" id="217203"/>
    <lineage>
        <taxon>Bacteria</taxon>
        <taxon>Pseudomonadati</taxon>
        <taxon>Pseudomonadota</taxon>
        <taxon>Betaproteobacteria</taxon>
        <taxon>Burkholderiales</taxon>
        <taxon>Alcaligenaceae</taxon>
        <taxon>Achromobacter</taxon>
    </lineage>
</organism>
<evidence type="ECO:0000259" key="2">
    <source>
        <dbReference type="Pfam" id="PF04909"/>
    </source>
</evidence>
<dbReference type="GO" id="GO:0016787">
    <property type="term" value="F:hydrolase activity"/>
    <property type="evidence" value="ECO:0007669"/>
    <property type="project" value="UniProtKB-KW"/>
</dbReference>
<dbReference type="AlphaFoldDB" id="A0A2S0IB15"/>
<dbReference type="Pfam" id="PF04909">
    <property type="entry name" value="Amidohydro_2"/>
    <property type="match status" value="1"/>
</dbReference>
<dbReference type="InterPro" id="IPR032466">
    <property type="entry name" value="Metal_Hydrolase"/>
</dbReference>
<evidence type="ECO:0000313" key="3">
    <source>
        <dbReference type="EMBL" id="AVJ29229.1"/>
    </source>
</evidence>
<dbReference type="InterPro" id="IPR052350">
    <property type="entry name" value="Metallo-dep_Lactonases"/>
</dbReference>
<dbReference type="EMBL" id="CP023270">
    <property type="protein sequence ID" value="AVJ29229.1"/>
    <property type="molecule type" value="Genomic_DNA"/>
</dbReference>
<proteinExistence type="inferred from homology"/>
<dbReference type="Proteomes" id="UP000239477">
    <property type="component" value="Chromosome"/>
</dbReference>
<keyword evidence="4" id="KW-1185">Reference proteome</keyword>
<dbReference type="Gene3D" id="3.20.20.140">
    <property type="entry name" value="Metal-dependent hydrolases"/>
    <property type="match status" value="1"/>
</dbReference>
<dbReference type="PANTHER" id="PTHR43569">
    <property type="entry name" value="AMIDOHYDROLASE"/>
    <property type="match status" value="1"/>
</dbReference>
<keyword evidence="3" id="KW-0378">Hydrolase</keyword>
<sequence>MHPTPDSGYIGNQPRSTADLESWLGRTQREAALEPDLPIIDAHHHLWDFPAAGNRYLLPDFLQDIQGGHNIVATVYVEAASMWRAQGPASLRPVGEVEFAAGMGAIADSGTYGPCRIAAGIVAHADLCLGAAVGDVLRAAQAASGGRLRGIRHQVAHASGAVGRHIKHPVPAHLMGQTDFRAGFAELGRMGLSFDAWMYHPQLDDLVQLARAFPDTCIVLNHVGGVLGVDVYGGRREQAFSEWSRSMAQVARCANVVVKVGGMGMPVFGFGFEKADRPAGSAELARLWNPYIDVCLELFGPQRCLFESNFPVDRQSCDYNALWNAFKIATRDLAAGERRALFMDTARRVYRLDV</sequence>